<dbReference type="SUPFAM" id="SSF49303">
    <property type="entry name" value="beta-Galactosidase/glucuronidase domain"/>
    <property type="match status" value="1"/>
</dbReference>
<evidence type="ECO:0000259" key="4">
    <source>
        <dbReference type="Pfam" id="PF00703"/>
    </source>
</evidence>
<dbReference type="EMBL" id="QFOI01000185">
    <property type="protein sequence ID" value="PZP47704.1"/>
    <property type="molecule type" value="Genomic_DNA"/>
</dbReference>
<comment type="similarity">
    <text evidence="1">Belongs to the glycosyl hydrolase 2 family.</text>
</comment>
<reference evidence="6 7" key="1">
    <citation type="submission" date="2017-11" db="EMBL/GenBank/DDBJ databases">
        <title>Infants hospitalized years apart are colonized by the same room-sourced microbial strains.</title>
        <authorList>
            <person name="Brooks B."/>
            <person name="Olm M.R."/>
            <person name="Firek B.A."/>
            <person name="Baker R."/>
            <person name="Thomas B.C."/>
            <person name="Morowitz M.J."/>
            <person name="Banfield J.F."/>
        </authorList>
    </citation>
    <scope>NUCLEOTIDE SEQUENCE [LARGE SCALE GENOMIC DNA]</scope>
    <source>
        <strain evidence="6">S2_009_000_R2_76</strain>
    </source>
</reference>
<organism evidence="6 7">
    <name type="scientific">Pseudopedobacter saltans</name>
    <dbReference type="NCBI Taxonomy" id="151895"/>
    <lineage>
        <taxon>Bacteria</taxon>
        <taxon>Pseudomonadati</taxon>
        <taxon>Bacteroidota</taxon>
        <taxon>Sphingobacteriia</taxon>
        <taxon>Sphingobacteriales</taxon>
        <taxon>Sphingobacteriaceae</taxon>
        <taxon>Pseudopedobacter</taxon>
    </lineage>
</organism>
<dbReference type="PANTHER" id="PTHR42732">
    <property type="entry name" value="BETA-GALACTOSIDASE"/>
    <property type="match status" value="1"/>
</dbReference>
<keyword evidence="3" id="KW-0326">Glycosidase</keyword>
<protein>
    <submittedName>
        <fullName evidence="6">Glycoside hydrolase family 2</fullName>
    </submittedName>
</protein>
<dbReference type="SUPFAM" id="SSF49785">
    <property type="entry name" value="Galactose-binding domain-like"/>
    <property type="match status" value="1"/>
</dbReference>
<dbReference type="Pfam" id="PF02837">
    <property type="entry name" value="Glyco_hydro_2_N"/>
    <property type="match status" value="1"/>
</dbReference>
<dbReference type="GO" id="GO:0005975">
    <property type="term" value="P:carbohydrate metabolic process"/>
    <property type="evidence" value="ECO:0007669"/>
    <property type="project" value="InterPro"/>
</dbReference>
<dbReference type="Gene3D" id="2.60.120.260">
    <property type="entry name" value="Galactose-binding domain-like"/>
    <property type="match status" value="1"/>
</dbReference>
<evidence type="ECO:0000313" key="6">
    <source>
        <dbReference type="EMBL" id="PZP47704.1"/>
    </source>
</evidence>
<evidence type="ECO:0000256" key="3">
    <source>
        <dbReference type="ARBA" id="ARBA00023295"/>
    </source>
</evidence>
<comment type="caution">
    <text evidence="6">The sequence shown here is derived from an EMBL/GenBank/DDBJ whole genome shotgun (WGS) entry which is preliminary data.</text>
</comment>
<accession>A0A2W5F0H5</accession>
<dbReference type="InterPro" id="IPR006104">
    <property type="entry name" value="Glyco_hydro_2_N"/>
</dbReference>
<name>A0A2W5F0H5_9SPHI</name>
<dbReference type="Proteomes" id="UP000249645">
    <property type="component" value="Unassembled WGS sequence"/>
</dbReference>
<feature type="domain" description="Glycoside hydrolase family 2 immunoglobulin-like beta-sandwich" evidence="4">
    <location>
        <begin position="192"/>
        <end position="279"/>
    </location>
</feature>
<dbReference type="InterPro" id="IPR036156">
    <property type="entry name" value="Beta-gal/glucu_dom_sf"/>
</dbReference>
<sequence>MQKLIKYITLVVVLLFCVGKINAQNDKQQSFNDGWLFYEYDSTKENVDTINFKNWNLVQLPHDWSIYHDFSKSYATTPNQGALPGGIGWYAKKFRLPKSYDNKFVYIDFDGIYRNSEVWINGHYLGKRPNGYISFRYDLSPYLKRDGSNNKILVKVDNSKQPESRWYTGAGIYRNVWLTTNNAVQIKQWGTFVEPKIEQSNNALMGSVTTSTSIENKLSKRGTYLVKNIVYNNRRVEVASRQTTFSLKDKENLAKTTIELNNPELWSPENPNLYRMQTYVL</sequence>
<keyword evidence="2 6" id="KW-0378">Hydrolase</keyword>
<dbReference type="InterPro" id="IPR006102">
    <property type="entry name" value="Ig-like_GH2"/>
</dbReference>
<dbReference type="InterPro" id="IPR013783">
    <property type="entry name" value="Ig-like_fold"/>
</dbReference>
<evidence type="ECO:0000256" key="2">
    <source>
        <dbReference type="ARBA" id="ARBA00022801"/>
    </source>
</evidence>
<dbReference type="AlphaFoldDB" id="A0A2W5F0H5"/>
<dbReference type="InterPro" id="IPR051913">
    <property type="entry name" value="GH2_Domain-Containing"/>
</dbReference>
<proteinExistence type="inferred from homology"/>
<dbReference type="GO" id="GO:0004553">
    <property type="term" value="F:hydrolase activity, hydrolyzing O-glycosyl compounds"/>
    <property type="evidence" value="ECO:0007669"/>
    <property type="project" value="InterPro"/>
</dbReference>
<gene>
    <name evidence="6" type="ORF">DI598_10760</name>
</gene>
<dbReference type="InterPro" id="IPR008979">
    <property type="entry name" value="Galactose-bd-like_sf"/>
</dbReference>
<evidence type="ECO:0000256" key="1">
    <source>
        <dbReference type="ARBA" id="ARBA00007401"/>
    </source>
</evidence>
<evidence type="ECO:0000313" key="7">
    <source>
        <dbReference type="Proteomes" id="UP000249645"/>
    </source>
</evidence>
<feature type="domain" description="Glycosyl hydrolases family 2 sugar binding" evidence="5">
    <location>
        <begin position="43"/>
        <end position="180"/>
    </location>
</feature>
<evidence type="ECO:0000259" key="5">
    <source>
        <dbReference type="Pfam" id="PF02837"/>
    </source>
</evidence>
<dbReference type="Pfam" id="PF00703">
    <property type="entry name" value="Glyco_hydro_2"/>
    <property type="match status" value="1"/>
</dbReference>
<dbReference type="Gene3D" id="2.60.40.10">
    <property type="entry name" value="Immunoglobulins"/>
    <property type="match status" value="1"/>
</dbReference>
<dbReference type="PANTHER" id="PTHR42732:SF1">
    <property type="entry name" value="BETA-MANNOSIDASE"/>
    <property type="match status" value="1"/>
</dbReference>
<feature type="non-terminal residue" evidence="6">
    <location>
        <position position="281"/>
    </location>
</feature>